<dbReference type="EC" id="2.5.1.129" evidence="7"/>
<dbReference type="RefSeq" id="WP_003338552.1">
    <property type="nucleotide sequence ID" value="NZ_CP007806.1"/>
</dbReference>
<evidence type="ECO:0000313" key="10">
    <source>
        <dbReference type="Proteomes" id="UP000005850"/>
    </source>
</evidence>
<feature type="domain" description="Flavoprotein" evidence="8">
    <location>
        <begin position="4"/>
        <end position="188"/>
    </location>
</feature>
<dbReference type="PANTHER" id="PTHR43374">
    <property type="entry name" value="FLAVIN PRENYLTRANSFERASE"/>
    <property type="match status" value="1"/>
</dbReference>
<keyword evidence="1 7" id="KW-0637">Prenyltransferase</keyword>
<dbReference type="GO" id="GO:0016831">
    <property type="term" value="F:carboxy-lyase activity"/>
    <property type="evidence" value="ECO:0007669"/>
    <property type="project" value="TreeGrafter"/>
</dbReference>
<dbReference type="eggNOG" id="COG0163">
    <property type="taxonomic scope" value="Bacteria"/>
</dbReference>
<dbReference type="HOGENOM" id="CLU_074522_0_1_9"/>
<dbReference type="SUPFAM" id="SSF52507">
    <property type="entry name" value="Homo-oligomeric flavin-containing Cys decarboxylases, HFCD"/>
    <property type="match status" value="1"/>
</dbReference>
<evidence type="ECO:0000256" key="1">
    <source>
        <dbReference type="ARBA" id="ARBA00022602"/>
    </source>
</evidence>
<evidence type="ECO:0000259" key="8">
    <source>
        <dbReference type="Pfam" id="PF02441"/>
    </source>
</evidence>
<gene>
    <name evidence="7" type="primary">ubiX</name>
    <name evidence="9" type="ORF">BRLA_c019130</name>
</gene>
<feature type="binding site" evidence="7">
    <location>
        <position position="167"/>
    </location>
    <ligand>
        <name>dimethylallyl phosphate</name>
        <dbReference type="ChEBI" id="CHEBI:88052"/>
    </ligand>
</feature>
<dbReference type="GO" id="GO:0106141">
    <property type="term" value="F:flavin prenyltransferase activity"/>
    <property type="evidence" value="ECO:0007669"/>
    <property type="project" value="UniProtKB-EC"/>
</dbReference>
<evidence type="ECO:0000256" key="3">
    <source>
        <dbReference type="ARBA" id="ARBA00022643"/>
    </source>
</evidence>
<dbReference type="AlphaFoldDB" id="A0A075R2X0"/>
<comment type="caution">
    <text evidence="7">Lacks conserved residue(s) required for the propagation of feature annotation.</text>
</comment>
<dbReference type="NCBIfam" id="NF004685">
    <property type="entry name" value="PRK06029.1"/>
    <property type="match status" value="1"/>
</dbReference>
<feature type="binding site" evidence="7">
    <location>
        <begin position="12"/>
        <end position="14"/>
    </location>
    <ligand>
        <name>FMN</name>
        <dbReference type="ChEBI" id="CHEBI:58210"/>
    </ligand>
</feature>
<dbReference type="HAMAP" id="MF_01984">
    <property type="entry name" value="ubiX_pad"/>
    <property type="match status" value="1"/>
</dbReference>
<feature type="binding site" evidence="7">
    <location>
        <position position="38"/>
    </location>
    <ligand>
        <name>FMN</name>
        <dbReference type="ChEBI" id="CHEBI:58210"/>
    </ligand>
</feature>
<evidence type="ECO:0000256" key="2">
    <source>
        <dbReference type="ARBA" id="ARBA00022630"/>
    </source>
</evidence>
<evidence type="ECO:0000313" key="9">
    <source>
        <dbReference type="EMBL" id="AIG26234.1"/>
    </source>
</evidence>
<sequence>MKKMKLGVGITGASGAKYGIRLVEELLRAGHTVHLMITEAGWQVFHDELDFAPAVDERETFLQGYFKKYSAGELHYWTLRDFNCPMASGSYNSDGMIIIPCSMGTLSGIAHGASGNLLERCADVMIKEGRKLVLVPRETPFNALHLENMLKLSRIGVKILPAMPGFYQRPQTLDDLVNFVVGKALDQLDVENHLFTRWGEGHE</sequence>
<evidence type="ECO:0000256" key="7">
    <source>
        <dbReference type="HAMAP-Rule" id="MF_01984"/>
    </source>
</evidence>
<dbReference type="NCBIfam" id="TIGR00421">
    <property type="entry name" value="ubiX_pad"/>
    <property type="match status" value="1"/>
</dbReference>
<dbReference type="InterPro" id="IPR004507">
    <property type="entry name" value="UbiX-like"/>
</dbReference>
<evidence type="ECO:0000256" key="4">
    <source>
        <dbReference type="ARBA" id="ARBA00022679"/>
    </source>
</evidence>
<protein>
    <recommendedName>
        <fullName evidence="7">Flavin prenyltransferase UbiX</fullName>
        <ecNumber evidence="7">2.5.1.129</ecNumber>
    </recommendedName>
</protein>
<feature type="binding site" evidence="7">
    <location>
        <position position="137"/>
    </location>
    <ligand>
        <name>FMN</name>
        <dbReference type="ChEBI" id="CHEBI:58210"/>
    </ligand>
</feature>
<dbReference type="Proteomes" id="UP000005850">
    <property type="component" value="Chromosome"/>
</dbReference>
<keyword evidence="2 7" id="KW-0285">Flavoprotein</keyword>
<keyword evidence="10" id="KW-1185">Reference proteome</keyword>
<proteinExistence type="inferred from homology"/>
<dbReference type="Gene3D" id="3.40.50.1950">
    <property type="entry name" value="Flavin prenyltransferase-like"/>
    <property type="match status" value="1"/>
</dbReference>
<dbReference type="PANTHER" id="PTHR43374:SF1">
    <property type="entry name" value="FLAVIN PRENYLTRANSFERASE PAD1, MITOCHONDRIAL"/>
    <property type="match status" value="1"/>
</dbReference>
<organism evidence="9 10">
    <name type="scientific">Brevibacillus laterosporus LMG 15441</name>
    <dbReference type="NCBI Taxonomy" id="1042163"/>
    <lineage>
        <taxon>Bacteria</taxon>
        <taxon>Bacillati</taxon>
        <taxon>Bacillota</taxon>
        <taxon>Bacilli</taxon>
        <taxon>Bacillales</taxon>
        <taxon>Paenibacillaceae</taxon>
        <taxon>Brevibacillus</taxon>
    </lineage>
</organism>
<feature type="binding site" evidence="7">
    <location>
        <begin position="102"/>
        <end position="105"/>
    </location>
    <ligand>
        <name>FMN</name>
        <dbReference type="ChEBI" id="CHEBI:58210"/>
    </ligand>
</feature>
<dbReference type="EMBL" id="CP007806">
    <property type="protein sequence ID" value="AIG26234.1"/>
    <property type="molecule type" value="Genomic_DNA"/>
</dbReference>
<keyword evidence="9" id="KW-0456">Lyase</keyword>
<dbReference type="STRING" id="1042163.BRLA_c019130"/>
<feature type="binding site" evidence="7">
    <location>
        <position position="183"/>
    </location>
    <ligand>
        <name>dimethylallyl phosphate</name>
        <dbReference type="ChEBI" id="CHEBI:88052"/>
    </ligand>
</feature>
<keyword evidence="4 7" id="KW-0808">Transferase</keyword>
<accession>A0A075R2X0</accession>
<dbReference type="InterPro" id="IPR036551">
    <property type="entry name" value="Flavin_trans-like"/>
</dbReference>
<keyword evidence="3 7" id="KW-0288">FMN</keyword>
<evidence type="ECO:0000256" key="6">
    <source>
        <dbReference type="ARBA" id="ARBA00060793"/>
    </source>
</evidence>
<reference evidence="9 10" key="1">
    <citation type="journal article" date="2011" name="J. Bacteriol.">
        <title>Genome sequence of Brevibacillus laterosporus LMG 15441, a pathogen of invertebrates.</title>
        <authorList>
            <person name="Djukic M."/>
            <person name="Poehlein A."/>
            <person name="Thurmer A."/>
            <person name="Daniel R."/>
        </authorList>
    </citation>
    <scope>NUCLEOTIDE SEQUENCE [LARGE SCALE GENOMIC DNA]</scope>
    <source>
        <strain evidence="9 10">LMG 15441</strain>
    </source>
</reference>
<dbReference type="KEGG" id="blr:BRLA_c019130"/>
<evidence type="ECO:0000256" key="5">
    <source>
        <dbReference type="ARBA" id="ARBA00050612"/>
    </source>
</evidence>
<comment type="catalytic activity">
    <reaction evidence="5 7">
        <text>dimethylallyl phosphate + FMNH2 = prenylated FMNH2 + phosphate</text>
        <dbReference type="Rhea" id="RHEA:37743"/>
        <dbReference type="ChEBI" id="CHEBI:43474"/>
        <dbReference type="ChEBI" id="CHEBI:57618"/>
        <dbReference type="ChEBI" id="CHEBI:87467"/>
        <dbReference type="ChEBI" id="CHEBI:88052"/>
        <dbReference type="EC" id="2.5.1.129"/>
    </reaction>
</comment>
<dbReference type="FunFam" id="3.40.50.1950:FF:000001">
    <property type="entry name" value="Flavin prenyltransferase UbiX"/>
    <property type="match status" value="1"/>
</dbReference>
<comment type="function">
    <text evidence="7">Flavin prenyltransferase that catalyzes the synthesis of the prenylated FMN cofactor (prenyl-FMN) for 4-hydroxy-3-polyprenylbenzoic acid decarboxylase UbiD. The prenyltransferase is metal-independent and links a dimethylallyl moiety from dimethylallyl monophosphate (DMAP) to the flavin N5 and C6 atoms of FMN.</text>
</comment>
<dbReference type="Pfam" id="PF02441">
    <property type="entry name" value="Flavoprotein"/>
    <property type="match status" value="1"/>
</dbReference>
<name>A0A075R2X0_BRELA</name>
<dbReference type="InterPro" id="IPR003382">
    <property type="entry name" value="Flavoprotein"/>
</dbReference>
<comment type="similarity">
    <text evidence="6 7">Belongs to the UbiX/PAD1 family.</text>
</comment>